<dbReference type="Proteomes" id="UP000606974">
    <property type="component" value="Unassembled WGS sequence"/>
</dbReference>
<feature type="compositionally biased region" description="Polar residues" evidence="1">
    <location>
        <begin position="271"/>
        <end position="300"/>
    </location>
</feature>
<proteinExistence type="predicted"/>
<dbReference type="EMBL" id="JAACFV010000011">
    <property type="protein sequence ID" value="KAF7512578.1"/>
    <property type="molecule type" value="Genomic_DNA"/>
</dbReference>
<feature type="region of interest" description="Disordered" evidence="1">
    <location>
        <begin position="449"/>
        <end position="527"/>
    </location>
</feature>
<evidence type="ECO:0000256" key="1">
    <source>
        <dbReference type="SAM" id="MobiDB-lite"/>
    </source>
</evidence>
<dbReference type="InterPro" id="IPR013087">
    <property type="entry name" value="Znf_C2H2_type"/>
</dbReference>
<sequence>MSGEASLGTLVDELEAHALVAHDRCRHASSDFDTVEWDITCLRFTLKEIKHELSQPNSKIRSAEQARQEALATIVKSYRPLLHQIHQFATKDQGFKKKRIWRSHKPNSSVLDRFHRELQFQTQTINLYLSTLTATTKPGPAQEAPGTLQAVHQGSEADAQWSLLRLRLIEDGITDTDIEAHTTSIRALLQERLPSYHDLPSGPRLLETHNSCDTSAGSHENVLQRVSQPEYSASGKGRYSDQVDQDQDQDQHVHSGASTSFSPGVAPIARNGSTNSPLLTKDNQPLLTRTPNTQPASPVNKSEGMFYIGDSSDSESEVLHFSKERYASGPSSPRPTTKMISPMPQSTLSSHKHQSSASHEAALDGAMLEHHDTTVVWSCAAIYPDEAAFFDCIDDLSVSVCGLCGELVRKSPDVTQRKKHLSNIHKWHTCNRDELFYRADDFRQHLKHSHHAVPGGWSQTLERSARRKVHRPQIPDASNHASPSQGSTRSRLRAQSSTQHQNLPNPSNAEVMQRPSSNSNGTESMHRVHSDISEYDAQGNLLKRTITDSYTSVADAAALSLERHRSSSRPHTKKALTAAKNAPFKGITQGKFAPLLSQDQSHLGHSCPFCSTSQKFSSRALLARHMSVTHKDFVARPIQAVKHQKLKRAYKKLHSTLRSLCQNRARASDTGREGSVVTEHVIQLLDELDDEFWPSSSESAEDSMSGEHPDPDDVDVSDKEEAYS</sequence>
<organism evidence="3 4">
    <name type="scientific">Endocarpon pusillum</name>
    <dbReference type="NCBI Taxonomy" id="364733"/>
    <lineage>
        <taxon>Eukaryota</taxon>
        <taxon>Fungi</taxon>
        <taxon>Dikarya</taxon>
        <taxon>Ascomycota</taxon>
        <taxon>Pezizomycotina</taxon>
        <taxon>Eurotiomycetes</taxon>
        <taxon>Chaetothyriomycetidae</taxon>
        <taxon>Verrucariales</taxon>
        <taxon>Verrucariaceae</taxon>
        <taxon>Endocarpon</taxon>
    </lineage>
</organism>
<evidence type="ECO:0000313" key="3">
    <source>
        <dbReference type="EMBL" id="KAF7512578.1"/>
    </source>
</evidence>
<evidence type="ECO:0000313" key="4">
    <source>
        <dbReference type="Proteomes" id="UP000606974"/>
    </source>
</evidence>
<feature type="compositionally biased region" description="Basic and acidic residues" evidence="1">
    <location>
        <begin position="705"/>
        <end position="724"/>
    </location>
</feature>
<dbReference type="SMART" id="SM00355">
    <property type="entry name" value="ZnF_C2H2"/>
    <property type="match status" value="3"/>
</dbReference>
<feature type="compositionally biased region" description="Polar residues" evidence="1">
    <location>
        <begin position="208"/>
        <end position="218"/>
    </location>
</feature>
<reference evidence="3" key="1">
    <citation type="submission" date="2020-02" db="EMBL/GenBank/DDBJ databases">
        <authorList>
            <person name="Palmer J.M."/>
        </authorList>
    </citation>
    <scope>NUCLEOTIDE SEQUENCE</scope>
    <source>
        <strain evidence="3">EPUS1.4</strain>
        <tissue evidence="3">Thallus</tissue>
    </source>
</reference>
<evidence type="ECO:0000259" key="2">
    <source>
        <dbReference type="SMART" id="SM00355"/>
    </source>
</evidence>
<comment type="caution">
    <text evidence="3">The sequence shown here is derived from an EMBL/GenBank/DDBJ whole genome shotgun (WGS) entry which is preliminary data.</text>
</comment>
<feature type="compositionally biased region" description="Polar residues" evidence="1">
    <location>
        <begin position="479"/>
        <end position="523"/>
    </location>
</feature>
<dbReference type="OrthoDB" id="3524154at2759"/>
<feature type="region of interest" description="Disordered" evidence="1">
    <location>
        <begin position="325"/>
        <end position="351"/>
    </location>
</feature>
<keyword evidence="4" id="KW-1185">Reference proteome</keyword>
<feature type="domain" description="C2H2-type" evidence="2">
    <location>
        <begin position="428"/>
        <end position="450"/>
    </location>
</feature>
<accession>A0A8H7E8X4</accession>
<dbReference type="AlphaFoldDB" id="A0A8H7E8X4"/>
<feature type="compositionally biased region" description="Polar residues" evidence="1">
    <location>
        <begin position="329"/>
        <end position="349"/>
    </location>
</feature>
<name>A0A8H7E8X4_9EURO</name>
<feature type="domain" description="C2H2-type" evidence="2">
    <location>
        <begin position="399"/>
        <end position="425"/>
    </location>
</feature>
<feature type="region of interest" description="Disordered" evidence="1">
    <location>
        <begin position="199"/>
        <end position="302"/>
    </location>
</feature>
<protein>
    <recommendedName>
        <fullName evidence="2">C2H2-type domain-containing protein</fullName>
    </recommendedName>
</protein>
<gene>
    <name evidence="3" type="ORF">GJ744_000839</name>
</gene>
<feature type="region of interest" description="Disordered" evidence="1">
    <location>
        <begin position="689"/>
        <end position="724"/>
    </location>
</feature>
<feature type="domain" description="C2H2-type" evidence="2">
    <location>
        <begin position="605"/>
        <end position="630"/>
    </location>
</feature>